<reference evidence="1" key="1">
    <citation type="submission" date="2022-12" db="EMBL/GenBank/DDBJ databases">
        <title>Genome assemblies of Blomia tropicalis.</title>
        <authorList>
            <person name="Cui Y."/>
        </authorList>
    </citation>
    <scope>NUCLEOTIDE SEQUENCE</scope>
    <source>
        <tissue evidence="1">Adult mites</tissue>
    </source>
</reference>
<accession>A0A9Q0RI94</accession>
<dbReference type="EMBL" id="JAPWDV010000004">
    <property type="protein sequence ID" value="KAJ6215499.1"/>
    <property type="molecule type" value="Genomic_DNA"/>
</dbReference>
<comment type="caution">
    <text evidence="1">The sequence shown here is derived from an EMBL/GenBank/DDBJ whole genome shotgun (WGS) entry which is preliminary data.</text>
</comment>
<proteinExistence type="predicted"/>
<name>A0A9Q0RI94_BLOTA</name>
<gene>
    <name evidence="1" type="ORF">RDWZM_009999</name>
</gene>
<organism evidence="1 2">
    <name type="scientific">Blomia tropicalis</name>
    <name type="common">Mite</name>
    <dbReference type="NCBI Taxonomy" id="40697"/>
    <lineage>
        <taxon>Eukaryota</taxon>
        <taxon>Metazoa</taxon>
        <taxon>Ecdysozoa</taxon>
        <taxon>Arthropoda</taxon>
        <taxon>Chelicerata</taxon>
        <taxon>Arachnida</taxon>
        <taxon>Acari</taxon>
        <taxon>Acariformes</taxon>
        <taxon>Sarcoptiformes</taxon>
        <taxon>Astigmata</taxon>
        <taxon>Glycyphagoidea</taxon>
        <taxon>Echimyopodidae</taxon>
        <taxon>Blomia</taxon>
    </lineage>
</organism>
<dbReference type="Proteomes" id="UP001142055">
    <property type="component" value="Chromosome 4"/>
</dbReference>
<evidence type="ECO:0000313" key="2">
    <source>
        <dbReference type="Proteomes" id="UP001142055"/>
    </source>
</evidence>
<dbReference type="AlphaFoldDB" id="A0A9Q0RI94"/>
<sequence>MWALVHDHHMMGVFHYQNRYDHIVVIDMVDNHHSIDIGHRLQFHYFYNRSMIQLDLHRYNQFHILCNKPLDFGRKYLPFLYHLNGYKYDRILLQPLRVHNMIHMDLDHVSMILMDNVANVFVNQIHQELTLLFHHLDHEPSMVIDYVWMMMNEQRLPMNEDGKLVYQLESYVQPK</sequence>
<protein>
    <submittedName>
        <fullName evidence="1">Uncharacterized protein</fullName>
    </submittedName>
</protein>
<evidence type="ECO:0000313" key="1">
    <source>
        <dbReference type="EMBL" id="KAJ6215499.1"/>
    </source>
</evidence>
<keyword evidence="2" id="KW-1185">Reference proteome</keyword>